<dbReference type="Proteomes" id="UP000811246">
    <property type="component" value="Chromosome 3"/>
</dbReference>
<evidence type="ECO:0000313" key="5">
    <source>
        <dbReference type="EMBL" id="KAG6720103.1"/>
    </source>
</evidence>
<evidence type="ECO:0000313" key="4">
    <source>
        <dbReference type="EMBL" id="KAG6659606.1"/>
    </source>
</evidence>
<accession>A0A8T1QYI5</accession>
<feature type="domain" description="Sieve element occlusion C-terminal" evidence="3">
    <location>
        <begin position="611"/>
        <end position="841"/>
    </location>
</feature>
<evidence type="ECO:0000256" key="1">
    <source>
        <dbReference type="SAM" id="MobiDB-lite"/>
    </source>
</evidence>
<dbReference type="Pfam" id="PF14576">
    <property type="entry name" value="SEO_N"/>
    <property type="match status" value="1"/>
</dbReference>
<dbReference type="PANTHER" id="PTHR33232">
    <property type="entry name" value="PROTEIN SIEVE ELEMENT OCCLUSION B-LIKE"/>
    <property type="match status" value="1"/>
</dbReference>
<keyword evidence="6" id="KW-1185">Reference proteome</keyword>
<dbReference type="InterPro" id="IPR039299">
    <property type="entry name" value="SEOA"/>
</dbReference>
<feature type="region of interest" description="Disordered" evidence="1">
    <location>
        <begin position="1"/>
        <end position="75"/>
    </location>
</feature>
<name>A0A8T1QYI5_CARIL</name>
<feature type="compositionally biased region" description="Low complexity" evidence="1">
    <location>
        <begin position="9"/>
        <end position="21"/>
    </location>
</feature>
<dbReference type="EMBL" id="CM031827">
    <property type="protein sequence ID" value="KAG6720103.1"/>
    <property type="molecule type" value="Genomic_DNA"/>
</dbReference>
<evidence type="ECO:0000313" key="6">
    <source>
        <dbReference type="Proteomes" id="UP000811609"/>
    </source>
</evidence>
<feature type="domain" description="Sieve element occlusion N-terminal" evidence="2">
    <location>
        <begin position="160"/>
        <end position="445"/>
    </location>
</feature>
<dbReference type="Gene3D" id="3.40.30.10">
    <property type="entry name" value="Glutaredoxin"/>
    <property type="match status" value="1"/>
</dbReference>
<feature type="compositionally biased region" description="Polar residues" evidence="1">
    <location>
        <begin position="22"/>
        <end position="44"/>
    </location>
</feature>
<dbReference type="GO" id="GO:0010088">
    <property type="term" value="P:phloem development"/>
    <property type="evidence" value="ECO:0007669"/>
    <property type="project" value="InterPro"/>
</dbReference>
<feature type="compositionally biased region" description="Low complexity" evidence="1">
    <location>
        <begin position="48"/>
        <end position="69"/>
    </location>
</feature>
<organism evidence="4 6">
    <name type="scientific">Carya illinoinensis</name>
    <name type="common">Pecan</name>
    <dbReference type="NCBI Taxonomy" id="32201"/>
    <lineage>
        <taxon>Eukaryota</taxon>
        <taxon>Viridiplantae</taxon>
        <taxon>Streptophyta</taxon>
        <taxon>Embryophyta</taxon>
        <taxon>Tracheophyta</taxon>
        <taxon>Spermatophyta</taxon>
        <taxon>Magnoliopsida</taxon>
        <taxon>eudicotyledons</taxon>
        <taxon>Gunneridae</taxon>
        <taxon>Pentapetalae</taxon>
        <taxon>rosids</taxon>
        <taxon>fabids</taxon>
        <taxon>Fagales</taxon>
        <taxon>Juglandaceae</taxon>
        <taxon>Carya</taxon>
    </lineage>
</organism>
<dbReference type="OrthoDB" id="1895250at2759"/>
<dbReference type="EMBL" id="CM031811">
    <property type="protein sequence ID" value="KAG6659606.1"/>
    <property type="molecule type" value="Genomic_DNA"/>
</dbReference>
<comment type="caution">
    <text evidence="4">The sequence shown here is derived from an EMBL/GenBank/DDBJ whole genome shotgun (WGS) entry which is preliminary data.</text>
</comment>
<dbReference type="PANTHER" id="PTHR33232:SF9">
    <property type="entry name" value="PROTEIN SIEVE ELEMENT OCCLUSION B"/>
    <property type="match status" value="1"/>
</dbReference>
<dbReference type="Proteomes" id="UP000811609">
    <property type="component" value="Chromosome 3"/>
</dbReference>
<dbReference type="AlphaFoldDB" id="A0A8T1QYI5"/>
<reference evidence="4" key="1">
    <citation type="submission" date="2020-12" db="EMBL/GenBank/DDBJ databases">
        <title>WGS assembly of Carya illinoinensis cv. Pawnee.</title>
        <authorList>
            <person name="Platts A."/>
            <person name="Shu S."/>
            <person name="Wright S."/>
            <person name="Barry K."/>
            <person name="Edger P."/>
            <person name="Pires J.C."/>
            <person name="Schmutz J."/>
        </authorList>
    </citation>
    <scope>NUCLEOTIDE SEQUENCE</scope>
    <source>
        <tissue evidence="4">Leaf</tissue>
    </source>
</reference>
<reference evidence="5" key="2">
    <citation type="submission" date="2021-01" db="EMBL/GenBank/DDBJ databases">
        <authorList>
            <person name="Lovell J.T."/>
            <person name="Bentley N."/>
            <person name="Bhattarai G."/>
            <person name="Jenkins J.W."/>
            <person name="Sreedasyam A."/>
            <person name="Alarcon Y."/>
            <person name="Bock C."/>
            <person name="Boston L."/>
            <person name="Carlson J."/>
            <person name="Cervantes K."/>
            <person name="Clermont K."/>
            <person name="Krom N."/>
            <person name="Kubenka K."/>
            <person name="Mamidi S."/>
            <person name="Mattison C."/>
            <person name="Monteros M."/>
            <person name="Pisani C."/>
            <person name="Plott C."/>
            <person name="Rajasekar S."/>
            <person name="Rhein H.S."/>
            <person name="Rohla C."/>
            <person name="Song M."/>
            <person name="Hilaire R.S."/>
            <person name="Shu S."/>
            <person name="Wells L."/>
            <person name="Wang X."/>
            <person name="Webber J."/>
            <person name="Heerema R.J."/>
            <person name="Klein P."/>
            <person name="Conner P."/>
            <person name="Grauke L."/>
            <person name="Grimwood J."/>
            <person name="Schmutz J."/>
            <person name="Randall J.J."/>
        </authorList>
    </citation>
    <scope>NUCLEOTIDE SEQUENCE</scope>
    <source>
        <tissue evidence="5">Leaf</tissue>
    </source>
</reference>
<gene>
    <name evidence="4" type="ORF">CIPAW_03G047300</name>
    <name evidence="5" type="ORF">I3842_03G042200</name>
</gene>
<proteinExistence type="predicted"/>
<dbReference type="Pfam" id="PF14577">
    <property type="entry name" value="SEO_C"/>
    <property type="match status" value="1"/>
</dbReference>
<evidence type="ECO:0000259" key="2">
    <source>
        <dbReference type="Pfam" id="PF14576"/>
    </source>
</evidence>
<evidence type="ECO:0008006" key="7">
    <source>
        <dbReference type="Google" id="ProtNLM"/>
    </source>
</evidence>
<protein>
    <recommendedName>
        <fullName evidence="7">Protein SIEVE ELEMENT OCCLUSION B-like</fullName>
    </recommendedName>
</protein>
<evidence type="ECO:0000259" key="3">
    <source>
        <dbReference type="Pfam" id="PF14577"/>
    </source>
</evidence>
<sequence>MESKVPTGSSQQSNVASSAQQPTRASNPLQVPFQQPTQQLGSYPQPNPQLGSLQQPTQQQGSYQQPNPQLGSLQQPTQLGSVQQPTQLGALQQPRLTGNVLQGSLQQPSQLSSFLPASKLGSFQPTQQPGSLLQQGLASKFAPSSMQQLIKGDRSMITLSDDSFMVKQILETHNPDGREIDVRPLLYIVEDILNRATMPTMPTTGTQAQIENMEDKTHQANFLVMLDALSYTIDRIASEIAYKAFSGSEAHQTTLSIFNMVSPFAWDAKLVLAVAAFALNYGEFWLLAQIYSTNNLAKSMALLKQVPSLVEHAGILKPRLDALNDLIQAIVEVSRCVVEFKELPSMYITQDVPALSSAWAHVPTAVYWTIRSVVACAAQISSFTSLGYEFATSGTESWELSTLAHKLKTIRDHLRKQLEICYQYIEEKRDIEDFQTLVSLFEMMHIDNIKPLKALIYPKDDLQPLVDGSSKKRVNIEVLRRKNVLLLISTLDISQDELAVLEQIYNESRLHPTRLDIQYEVVWIPIVDRSVQWTDPLQKKFEELQSSMPWYTVYHPSLIGKAVMRFIREKWHFRNKPILVVLDPQGRVVSPNAIHMMWIWGSNAFPFTSLREEALWRDETWRLELLVDGIDQTTLNWVKDGKYIFLYGGDDIEWIRKFTNAARAVSVAAHIPIEMVYVGKGSKREKVRRAIATITVEKLSTCWQDLTMIWFFWTRLESMLFSKIQLGKADDIDPMMQEIKKLLTYDREGGWAVLSKGSSVVVNGHGNTMLPTLLEYDSWKQNVSLHGFDLAFKNHHDMLRSISHPCSRFEFSHVAGRIPESMKCPECHRNMEKHTTFLCCHDEGILSRLQ</sequence>
<dbReference type="InterPro" id="IPR027942">
    <property type="entry name" value="SEO_N"/>
</dbReference>
<dbReference type="InterPro" id="IPR027944">
    <property type="entry name" value="SEO_C"/>
</dbReference>